<protein>
    <submittedName>
        <fullName evidence="1">Predicted signaling protein consisting of a modified GGDEF domain and a DHH domain</fullName>
    </submittedName>
</protein>
<feature type="non-terminal residue" evidence="1">
    <location>
        <position position="98"/>
    </location>
</feature>
<evidence type="ECO:0000313" key="1">
    <source>
        <dbReference type="EMBL" id="SYV93177.1"/>
    </source>
</evidence>
<reference evidence="2" key="1">
    <citation type="submission" date="2018-06" db="EMBL/GenBank/DDBJ databases">
        <authorList>
            <consortium name="Pathogen Informatics"/>
        </authorList>
    </citation>
    <scope>NUCLEOTIDE SEQUENCE [LARGE SCALE GENOMIC DNA]</scope>
    <source>
        <strain evidence="2">NCTC10124</strain>
    </source>
</reference>
<name>A0A3B0PAZ5_MYCSY</name>
<dbReference type="AlphaFoldDB" id="A0A3B0PAZ5"/>
<accession>A0A3B0PAZ5</accession>
<dbReference type="Proteomes" id="UP000259328">
    <property type="component" value="Chromosome"/>
</dbReference>
<evidence type="ECO:0000313" key="2">
    <source>
        <dbReference type="Proteomes" id="UP000259328"/>
    </source>
</evidence>
<organism evidence="1 2">
    <name type="scientific">Mycoplasmopsis synoviae</name>
    <name type="common">Mycoplasma synoviae</name>
    <dbReference type="NCBI Taxonomy" id="2109"/>
    <lineage>
        <taxon>Bacteria</taxon>
        <taxon>Bacillati</taxon>
        <taxon>Mycoplasmatota</taxon>
        <taxon>Mycoplasmoidales</taxon>
        <taxon>Metamycoplasmataceae</taxon>
        <taxon>Mycoplasmopsis</taxon>
    </lineage>
</organism>
<sequence length="98" mass="11569">MDNFQLYKSIYSDEQIFKLNKVLIDSLNTCVNNYDFIYRQYSDGKFIIFTNEESFQTLEKGNFHEFFKIKNNLDLSSKDDVNLLDAKLTLSVGFARGW</sequence>
<gene>
    <name evidence="1" type="ORF">NCTC10124_00906</name>
</gene>
<dbReference type="EMBL" id="LS991953">
    <property type="protein sequence ID" value="SYV93177.1"/>
    <property type="molecule type" value="Genomic_DNA"/>
</dbReference>
<proteinExistence type="predicted"/>
<dbReference type="Pfam" id="PF24898">
    <property type="entry name" value="GGDEF_GdpP"/>
    <property type="match status" value="1"/>
</dbReference>